<keyword evidence="1" id="KW-0723">Serine/threonine-protein kinase</keyword>
<keyword evidence="2" id="KW-0808">Transferase</keyword>
<name>A0A438KMV7_VITVI</name>
<dbReference type="PANTHER" id="PTHR22974">
    <property type="entry name" value="MIXED LINEAGE PROTEIN KINASE"/>
    <property type="match status" value="1"/>
</dbReference>
<dbReference type="InterPro" id="IPR000719">
    <property type="entry name" value="Prot_kinase_dom"/>
</dbReference>
<evidence type="ECO:0000313" key="9">
    <source>
        <dbReference type="Proteomes" id="UP000288805"/>
    </source>
</evidence>
<feature type="compositionally biased region" description="Low complexity" evidence="6">
    <location>
        <begin position="437"/>
        <end position="450"/>
    </location>
</feature>
<protein>
    <submittedName>
        <fullName evidence="8">Serine/threonine-protein kinase mph1</fullName>
    </submittedName>
</protein>
<dbReference type="Gene3D" id="3.30.200.20">
    <property type="entry name" value="Phosphorylase Kinase, domain 1"/>
    <property type="match status" value="1"/>
</dbReference>
<feature type="domain" description="Protein kinase" evidence="7">
    <location>
        <begin position="420"/>
        <end position="738"/>
    </location>
</feature>
<dbReference type="PROSITE" id="PS50011">
    <property type="entry name" value="PROTEIN_KINASE_DOM"/>
    <property type="match status" value="1"/>
</dbReference>
<dbReference type="PROSITE" id="PS00108">
    <property type="entry name" value="PROTEIN_KINASE_ST"/>
    <property type="match status" value="1"/>
</dbReference>
<evidence type="ECO:0000256" key="2">
    <source>
        <dbReference type="ARBA" id="ARBA00022679"/>
    </source>
</evidence>
<dbReference type="Pfam" id="PF00069">
    <property type="entry name" value="Pkinase"/>
    <property type="match status" value="1"/>
</dbReference>
<comment type="caution">
    <text evidence="8">The sequence shown here is derived from an EMBL/GenBank/DDBJ whole genome shotgun (WGS) entry which is preliminary data.</text>
</comment>
<dbReference type="InterPro" id="IPR011009">
    <property type="entry name" value="Kinase-like_dom_sf"/>
</dbReference>
<organism evidence="8 9">
    <name type="scientific">Vitis vinifera</name>
    <name type="common">Grape</name>
    <dbReference type="NCBI Taxonomy" id="29760"/>
    <lineage>
        <taxon>Eukaryota</taxon>
        <taxon>Viridiplantae</taxon>
        <taxon>Streptophyta</taxon>
        <taxon>Embryophyta</taxon>
        <taxon>Tracheophyta</taxon>
        <taxon>Spermatophyta</taxon>
        <taxon>Magnoliopsida</taxon>
        <taxon>eudicotyledons</taxon>
        <taxon>Gunneridae</taxon>
        <taxon>Pentapetalae</taxon>
        <taxon>rosids</taxon>
        <taxon>Vitales</taxon>
        <taxon>Vitaceae</taxon>
        <taxon>Viteae</taxon>
        <taxon>Vitis</taxon>
    </lineage>
</organism>
<evidence type="ECO:0000256" key="4">
    <source>
        <dbReference type="ARBA" id="ARBA00022777"/>
    </source>
</evidence>
<dbReference type="PANTHER" id="PTHR22974:SF21">
    <property type="entry name" value="DUAL SPECIFICITY PROTEIN KINASE TTK"/>
    <property type="match status" value="1"/>
</dbReference>
<evidence type="ECO:0000313" key="8">
    <source>
        <dbReference type="EMBL" id="RVX22538.1"/>
    </source>
</evidence>
<keyword evidence="5" id="KW-0067">ATP-binding</keyword>
<evidence type="ECO:0000256" key="6">
    <source>
        <dbReference type="SAM" id="MobiDB-lite"/>
    </source>
</evidence>
<keyword evidence="4 8" id="KW-0418">Kinase</keyword>
<accession>A0A438KMV7</accession>
<evidence type="ECO:0000259" key="7">
    <source>
        <dbReference type="PROSITE" id="PS50011"/>
    </source>
</evidence>
<dbReference type="EMBL" id="QGNW01000003">
    <property type="protein sequence ID" value="RVX22538.1"/>
    <property type="molecule type" value="Genomic_DNA"/>
</dbReference>
<feature type="region of interest" description="Disordered" evidence="6">
    <location>
        <begin position="399"/>
        <end position="455"/>
    </location>
</feature>
<dbReference type="GO" id="GO:0004674">
    <property type="term" value="F:protein serine/threonine kinase activity"/>
    <property type="evidence" value="ECO:0007669"/>
    <property type="project" value="UniProtKB-KW"/>
</dbReference>
<dbReference type="SUPFAM" id="SSF56112">
    <property type="entry name" value="Protein kinase-like (PK-like)"/>
    <property type="match status" value="1"/>
</dbReference>
<dbReference type="SMART" id="SM00220">
    <property type="entry name" value="S_TKc"/>
    <property type="match status" value="1"/>
</dbReference>
<dbReference type="Proteomes" id="UP000288805">
    <property type="component" value="Unassembled WGS sequence"/>
</dbReference>
<proteinExistence type="predicted"/>
<evidence type="ECO:0000256" key="1">
    <source>
        <dbReference type="ARBA" id="ARBA00022527"/>
    </source>
</evidence>
<feature type="region of interest" description="Disordered" evidence="6">
    <location>
        <begin position="352"/>
        <end position="372"/>
    </location>
</feature>
<dbReference type="Gene3D" id="1.10.510.10">
    <property type="entry name" value="Transferase(Phosphotransferase) domain 1"/>
    <property type="match status" value="1"/>
</dbReference>
<reference evidence="8 9" key="1">
    <citation type="journal article" date="2018" name="PLoS Genet.">
        <title>Population sequencing reveals clonal diversity and ancestral inbreeding in the grapevine cultivar Chardonnay.</title>
        <authorList>
            <person name="Roach M.J."/>
            <person name="Johnson D.L."/>
            <person name="Bohlmann J."/>
            <person name="van Vuuren H.J."/>
            <person name="Jones S.J."/>
            <person name="Pretorius I.S."/>
            <person name="Schmidt S.A."/>
            <person name="Borneman A.R."/>
        </authorList>
    </citation>
    <scope>NUCLEOTIDE SEQUENCE [LARGE SCALE GENOMIC DNA]</scope>
    <source>
        <strain evidence="9">cv. Chardonnay</strain>
        <tissue evidence="8">Leaf</tissue>
    </source>
</reference>
<keyword evidence="3" id="KW-0547">Nucleotide-binding</keyword>
<dbReference type="AlphaFoldDB" id="A0A438KMV7"/>
<gene>
    <name evidence="8" type="primary">mph1_1</name>
    <name evidence="8" type="ORF">CK203_012589</name>
</gene>
<dbReference type="GO" id="GO:0005524">
    <property type="term" value="F:ATP binding"/>
    <property type="evidence" value="ECO:0007669"/>
    <property type="project" value="UniProtKB-KW"/>
</dbReference>
<dbReference type="InterPro" id="IPR008271">
    <property type="entry name" value="Ser/Thr_kinase_AS"/>
</dbReference>
<evidence type="ECO:0000256" key="5">
    <source>
        <dbReference type="ARBA" id="ARBA00022840"/>
    </source>
</evidence>
<evidence type="ECO:0000256" key="3">
    <source>
        <dbReference type="ARBA" id="ARBA00022741"/>
    </source>
</evidence>
<sequence length="863" mass="95525">MDGEANLPAPSASANISAVRSCLTPIRTVRSPRRHRHRHRHHRSIHLLRRTFSGMSRLPSSATVHSVSPSLGTMQSNSIMPRRILVPRRETSKITASNVVPTIDAKKSQDVRPSMHQGNTGKELVVEIRNKVSVVGETEEDAPITPPSISGSITNEDLYDVQCKPVAGCKNTDGVSFSHVESQHVPVVDGQKKVQFLLGKNASSQGADDRMATGTDDVSSHMSSLALTEMEWDVSNQVEAPTDVNHDLKHRYFQNLESDVTSRSDGGISSLLAKKPVLAQDQLHRFRNFLQSDINHPVTQASVAGSSCATTISVHATSAPVINSTTYCSSSHQDISPHLAVETLGDVNLNSQPISKGDVMQPSHPPSKSTSGVIVDRTAIAAQASSSSIDTQSKVKEYGFSEQQDRVPNERDIPKNPSPLDDNSTKGKGFTGDVTDLQSQVPLSKSSSSDVKLETSKSEKQEKVAWLKGRDYATAYGFCQEIQYLNKLKGKSNIIQLIDYEVTDKTLLQEVMNGSMSNKDSRVKDDGYIYMVLEYGEIDLANMLSQKWKEMDSSDRTIDENWLRFYWQQILQAVNTIHEERIVHSDLKPANFLLVKGSLKLIDFGIAKAIMSDTTNIQRDSQANNMILEELDDNHVMMHQIDERVPGAKGRKIRRLGKRFIMIVGTLSYMSPEAFMCNESDANGNTISVVGHQISGHLVASFTKWFSNPWLLDIMKKCLAWDRNERWRIPELLQHPFLVPPVPVLAQLSSSQDQSCKLLQLITEACANDPKALILCRQLQQLLRDPVTVPTSQPTLFSQVGVSASIWKDGPFHLFGKMEFVACDIASVHDILEYPLALLYNVTGMEILPHFQSGIKAGCMGPN</sequence>
<feature type="compositionally biased region" description="Basic and acidic residues" evidence="6">
    <location>
        <begin position="399"/>
        <end position="414"/>
    </location>
</feature>